<name>A0A2S9Q7T0_9HYPH</name>
<dbReference type="Proteomes" id="UP000237682">
    <property type="component" value="Unassembled WGS sequence"/>
</dbReference>
<dbReference type="AlphaFoldDB" id="A0A2S9Q7T0"/>
<feature type="transmembrane region" description="Helical" evidence="1">
    <location>
        <begin position="187"/>
        <end position="205"/>
    </location>
</feature>
<keyword evidence="4" id="KW-1185">Reference proteome</keyword>
<evidence type="ECO:0000313" key="4">
    <source>
        <dbReference type="Proteomes" id="UP000237682"/>
    </source>
</evidence>
<keyword evidence="1" id="KW-1133">Transmembrane helix</keyword>
<feature type="transmembrane region" description="Helical" evidence="1">
    <location>
        <begin position="153"/>
        <end position="175"/>
    </location>
</feature>
<dbReference type="InterPro" id="IPR000620">
    <property type="entry name" value="EamA_dom"/>
</dbReference>
<dbReference type="OrthoDB" id="7818056at2"/>
<feature type="transmembrane region" description="Helical" evidence="1">
    <location>
        <begin position="41"/>
        <end position="60"/>
    </location>
</feature>
<organism evidence="3 4">
    <name type="scientific">Labrys okinawensis</name>
    <dbReference type="NCBI Taxonomy" id="346911"/>
    <lineage>
        <taxon>Bacteria</taxon>
        <taxon>Pseudomonadati</taxon>
        <taxon>Pseudomonadota</taxon>
        <taxon>Alphaproteobacteria</taxon>
        <taxon>Hyphomicrobiales</taxon>
        <taxon>Xanthobacteraceae</taxon>
        <taxon>Labrys</taxon>
    </lineage>
</organism>
<dbReference type="RefSeq" id="WP_105863969.1">
    <property type="nucleotide sequence ID" value="NZ_PUEJ01000008.1"/>
</dbReference>
<comment type="caution">
    <text evidence="3">The sequence shown here is derived from an EMBL/GenBank/DDBJ whole genome shotgun (WGS) entry which is preliminary data.</text>
</comment>
<feature type="domain" description="EamA" evidence="2">
    <location>
        <begin position="157"/>
        <end position="284"/>
    </location>
</feature>
<keyword evidence="1" id="KW-0812">Transmembrane</keyword>
<sequence length="296" mass="32262">MPPLAPPDSRPLTGIALASIGYCLFAIQDAAVKWLVASYEVPQILFLRSVVILLVGMTIARRQGQPPIWRSRNKWALTSRGLLLLVAWLSFYNASRYLGLADLTTMYFGAPVMAVVLSILILKEKVGIARWLAVIAGFLGVIVAADPSGRPDFLPAAMVLFAAFCWAWGTVLIRLINRSESTANQMIATSGLFVLVCGAALPFIWKMPDAMGWALMLGLGLVSGVAQYLLYEGYRYAPASALAPVEYTGLVWAFIYGYLLWQDIPKPHVFAGAALIVAASLGLVWWEARAARLRTA</sequence>
<evidence type="ECO:0000256" key="1">
    <source>
        <dbReference type="SAM" id="Phobius"/>
    </source>
</evidence>
<feature type="transmembrane region" description="Helical" evidence="1">
    <location>
        <begin position="12"/>
        <end position="35"/>
    </location>
</feature>
<feature type="transmembrane region" description="Helical" evidence="1">
    <location>
        <begin position="105"/>
        <end position="122"/>
    </location>
</feature>
<feature type="transmembrane region" description="Helical" evidence="1">
    <location>
        <begin position="242"/>
        <end position="261"/>
    </location>
</feature>
<accession>A0A2S9Q7T0</accession>
<feature type="transmembrane region" description="Helical" evidence="1">
    <location>
        <begin position="211"/>
        <end position="230"/>
    </location>
</feature>
<reference evidence="3 4" key="1">
    <citation type="submission" date="2018-02" db="EMBL/GenBank/DDBJ databases">
        <title>Whole genome sequencing of endophytic bacterium.</title>
        <authorList>
            <person name="Eedara R."/>
            <person name="Podile A.R."/>
        </authorList>
    </citation>
    <scope>NUCLEOTIDE SEQUENCE [LARGE SCALE GENOMIC DNA]</scope>
    <source>
        <strain evidence="3 4">RP1T</strain>
    </source>
</reference>
<dbReference type="GO" id="GO:0016020">
    <property type="term" value="C:membrane"/>
    <property type="evidence" value="ECO:0007669"/>
    <property type="project" value="InterPro"/>
</dbReference>
<dbReference type="Pfam" id="PF00892">
    <property type="entry name" value="EamA"/>
    <property type="match status" value="2"/>
</dbReference>
<dbReference type="PANTHER" id="PTHR22911:SF103">
    <property type="entry name" value="BLR2811 PROTEIN"/>
    <property type="match status" value="1"/>
</dbReference>
<dbReference type="SUPFAM" id="SSF103481">
    <property type="entry name" value="Multidrug resistance efflux transporter EmrE"/>
    <property type="match status" value="2"/>
</dbReference>
<feature type="domain" description="EamA" evidence="2">
    <location>
        <begin position="13"/>
        <end position="143"/>
    </location>
</feature>
<protein>
    <submittedName>
        <fullName evidence="3">EamA/RhaT family transporter</fullName>
    </submittedName>
</protein>
<proteinExistence type="predicted"/>
<keyword evidence="1" id="KW-0472">Membrane</keyword>
<feature type="transmembrane region" description="Helical" evidence="1">
    <location>
        <begin position="129"/>
        <end position="147"/>
    </location>
</feature>
<dbReference type="EMBL" id="PUEJ01000008">
    <property type="protein sequence ID" value="PRH85408.1"/>
    <property type="molecule type" value="Genomic_DNA"/>
</dbReference>
<gene>
    <name evidence="3" type="ORF">C5L14_20640</name>
</gene>
<dbReference type="InterPro" id="IPR037185">
    <property type="entry name" value="EmrE-like"/>
</dbReference>
<dbReference type="PANTHER" id="PTHR22911">
    <property type="entry name" value="ACYL-MALONYL CONDENSING ENZYME-RELATED"/>
    <property type="match status" value="1"/>
</dbReference>
<evidence type="ECO:0000259" key="2">
    <source>
        <dbReference type="Pfam" id="PF00892"/>
    </source>
</evidence>
<evidence type="ECO:0000313" key="3">
    <source>
        <dbReference type="EMBL" id="PRH85408.1"/>
    </source>
</evidence>
<feature type="transmembrane region" description="Helical" evidence="1">
    <location>
        <begin position="267"/>
        <end position="286"/>
    </location>
</feature>